<evidence type="ECO:0000313" key="3">
    <source>
        <dbReference type="EMBL" id="UWZ51285.1"/>
    </source>
</evidence>
<dbReference type="OrthoDB" id="9793837at2"/>
<sequence>MGGEDGAGTPYRGADITFGTRHGKQHQAREPFRRVLGARVHAPADLDTDQFGTFAGEVPRRLTPLDAALAKARLGMAATGHPFGLASEGSYGPLPGVGLDGHEEILVFVDGVHGWHIIEGQRSLVTPSPRRLVAGLADLAAELPGMRWPEQALIVRPHNDAPAVLPPLAKGITDLDRLRAAIATAVRRSPVGLAAVEPDLRAQHNPTRRTVLAALAQRMARRLATACPACASPGYGRTAVEPGLPCAACRLPTDLPRADIHGCAACGRRDVVTRPHVTADPGACLHCNP</sequence>
<dbReference type="Proteomes" id="UP001058003">
    <property type="component" value="Chromosome"/>
</dbReference>
<feature type="region of interest" description="Disordered" evidence="1">
    <location>
        <begin position="1"/>
        <end position="29"/>
    </location>
</feature>
<dbReference type="RefSeq" id="WP_052388124.1">
    <property type="nucleotide sequence ID" value="NZ_CP073767.1"/>
</dbReference>
<organism evidence="3 4">
    <name type="scientific">Dactylosporangium aurantiacum</name>
    <dbReference type="NCBI Taxonomy" id="35754"/>
    <lineage>
        <taxon>Bacteria</taxon>
        <taxon>Bacillati</taxon>
        <taxon>Actinomycetota</taxon>
        <taxon>Actinomycetes</taxon>
        <taxon>Micromonosporales</taxon>
        <taxon>Micromonosporaceae</taxon>
        <taxon>Dactylosporangium</taxon>
    </lineage>
</organism>
<reference evidence="3" key="1">
    <citation type="submission" date="2021-04" db="EMBL/GenBank/DDBJ databases">
        <title>Dactylosporangium aurantiacum NRRL B-8018 full assembly.</title>
        <authorList>
            <person name="Hartkoorn R.C."/>
            <person name="Beaudoing E."/>
            <person name="Hot D."/>
        </authorList>
    </citation>
    <scope>NUCLEOTIDE SEQUENCE</scope>
    <source>
        <strain evidence="3">NRRL B-8018</strain>
    </source>
</reference>
<evidence type="ECO:0000256" key="1">
    <source>
        <dbReference type="SAM" id="MobiDB-lite"/>
    </source>
</evidence>
<name>A0A9Q9IEX5_9ACTN</name>
<dbReference type="KEGG" id="daur:Daura_31580"/>
<accession>A0A9Q9IEX5</accession>
<gene>
    <name evidence="3" type="ORF">Daura_31580</name>
</gene>
<evidence type="ECO:0000313" key="4">
    <source>
        <dbReference type="Proteomes" id="UP001058003"/>
    </source>
</evidence>
<protein>
    <recommendedName>
        <fullName evidence="2">DUF6671 domain-containing protein</fullName>
    </recommendedName>
</protein>
<dbReference type="EMBL" id="CP073767">
    <property type="protein sequence ID" value="UWZ51285.1"/>
    <property type="molecule type" value="Genomic_DNA"/>
</dbReference>
<evidence type="ECO:0000259" key="2">
    <source>
        <dbReference type="Pfam" id="PF20376"/>
    </source>
</evidence>
<feature type="domain" description="DUF6671" evidence="2">
    <location>
        <begin position="71"/>
        <end position="289"/>
    </location>
</feature>
<dbReference type="InterPro" id="IPR046612">
    <property type="entry name" value="DUF6671"/>
</dbReference>
<keyword evidence="4" id="KW-1185">Reference proteome</keyword>
<proteinExistence type="predicted"/>
<dbReference type="Pfam" id="PF20376">
    <property type="entry name" value="DUF6671"/>
    <property type="match status" value="1"/>
</dbReference>
<dbReference type="AlphaFoldDB" id="A0A9Q9IEX5"/>